<feature type="transmembrane region" description="Helical" evidence="6">
    <location>
        <begin position="189"/>
        <end position="211"/>
    </location>
</feature>
<keyword evidence="4 6" id="KW-1133">Transmembrane helix</keyword>
<dbReference type="RefSeq" id="WP_130429700.1">
    <property type="nucleotide sequence ID" value="NZ_CP034841.1"/>
</dbReference>
<keyword evidence="8" id="KW-1185">Reference proteome</keyword>
<evidence type="ECO:0000313" key="8">
    <source>
        <dbReference type="Proteomes" id="UP000289326"/>
    </source>
</evidence>
<evidence type="ECO:0000256" key="6">
    <source>
        <dbReference type="SAM" id="Phobius"/>
    </source>
</evidence>
<dbReference type="GO" id="GO:0005886">
    <property type="term" value="C:plasma membrane"/>
    <property type="evidence" value="ECO:0007669"/>
    <property type="project" value="UniProtKB-SubCell"/>
</dbReference>
<organism evidence="7 8">
    <name type="scientific">Mycoplasmopsis phocirhinis</name>
    <dbReference type="NCBI Taxonomy" id="142650"/>
    <lineage>
        <taxon>Bacteria</taxon>
        <taxon>Bacillati</taxon>
        <taxon>Mycoplasmatota</taxon>
        <taxon>Mycoplasmoidales</taxon>
        <taxon>Metamycoplasmataceae</taxon>
        <taxon>Mycoplasmopsis</taxon>
    </lineage>
</organism>
<name>A0A4P6MPA2_9BACT</name>
<feature type="transmembrane region" description="Helical" evidence="6">
    <location>
        <begin position="97"/>
        <end position="117"/>
    </location>
</feature>
<dbReference type="AlphaFoldDB" id="A0A4P6MPA2"/>
<feature type="transmembrane region" description="Helical" evidence="6">
    <location>
        <begin position="51"/>
        <end position="73"/>
    </location>
</feature>
<dbReference type="PANTHER" id="PTHR33545">
    <property type="entry name" value="UPF0750 MEMBRANE PROTEIN YITT-RELATED"/>
    <property type="match status" value="1"/>
</dbReference>
<sequence>MNFQDKKNKKTEPLAVRKVNQKIREFKMGSYAYDFENPHEKEVMHKHKLQYILRTFYMFLVAILFNFGVIVFLQKSETIPSGLSGIPMLITLVWTKLKPYFAVLYLVSNIPLFLIFWRKTKLSFSLHTLEFMLFQIVINFLLTIGGENSVAAWSQKVFNIAPGWEQVIEVIDKNNGTKQLFENSITWPILANGLIGSVFVGVSISLAWKFGGSTGGTDIIAYYFSTKKQKSVSWMLSVFAIGSTIIFLIIFSFARRHLPTAKIIYLADGTQHYQMINQRVVIGMRELTTFVYIIVVNGLISVLYPKYKKVNVEISCGTSFARIIEYFKEIKYWHAYSIFTTQSGYTGEKVYKINTTMLLLETKNIIKDLRAIDQKVWISIKPTYQIHGSFNTHYVDQN</sequence>
<evidence type="ECO:0000256" key="3">
    <source>
        <dbReference type="ARBA" id="ARBA00022692"/>
    </source>
</evidence>
<reference evidence="7 8" key="1">
    <citation type="submission" date="2019-01" db="EMBL/GenBank/DDBJ databases">
        <title>Complete sequence and annotation of the Mycoplasma phocirhinis strain 852T genome.</title>
        <authorList>
            <person name="Frasca S.Jr."/>
            <person name="Kutish G.F."/>
            <person name="Castellanos Gell J."/>
            <person name="Michaels D.L."/>
            <person name="Brown D.R."/>
        </authorList>
    </citation>
    <scope>NUCLEOTIDE SEQUENCE [LARGE SCALE GENOMIC DNA]</scope>
    <source>
        <strain evidence="7 8">852</strain>
    </source>
</reference>
<evidence type="ECO:0000256" key="4">
    <source>
        <dbReference type="ARBA" id="ARBA00022989"/>
    </source>
</evidence>
<evidence type="ECO:0000256" key="1">
    <source>
        <dbReference type="ARBA" id="ARBA00004651"/>
    </source>
</evidence>
<evidence type="ECO:0000313" key="7">
    <source>
        <dbReference type="EMBL" id="QBF34923.1"/>
    </source>
</evidence>
<evidence type="ECO:0000256" key="2">
    <source>
        <dbReference type="ARBA" id="ARBA00022475"/>
    </source>
</evidence>
<feature type="transmembrane region" description="Helical" evidence="6">
    <location>
        <begin position="129"/>
        <end position="146"/>
    </location>
</feature>
<proteinExistence type="predicted"/>
<keyword evidence="5 6" id="KW-0472">Membrane</keyword>
<dbReference type="Pfam" id="PF02588">
    <property type="entry name" value="YitT_membrane"/>
    <property type="match status" value="1"/>
</dbReference>
<dbReference type="InterPro" id="IPR003740">
    <property type="entry name" value="YitT"/>
</dbReference>
<accession>A0A4P6MPA2</accession>
<protein>
    <submittedName>
        <fullName evidence="7">YitT family protein</fullName>
    </submittedName>
</protein>
<gene>
    <name evidence="7" type="ORF">EG856_03335</name>
</gene>
<evidence type="ECO:0000256" key="5">
    <source>
        <dbReference type="ARBA" id="ARBA00023136"/>
    </source>
</evidence>
<dbReference type="OrthoDB" id="401129at2"/>
<dbReference type="PANTHER" id="PTHR33545:SF5">
    <property type="entry name" value="UPF0750 MEMBRANE PROTEIN YITT"/>
    <property type="match status" value="1"/>
</dbReference>
<comment type="subcellular location">
    <subcellularLocation>
        <location evidence="1">Cell membrane</location>
        <topology evidence="1">Multi-pass membrane protein</topology>
    </subcellularLocation>
</comment>
<dbReference type="EMBL" id="CP034841">
    <property type="protein sequence ID" value="QBF34923.1"/>
    <property type="molecule type" value="Genomic_DNA"/>
</dbReference>
<dbReference type="Proteomes" id="UP000289326">
    <property type="component" value="Chromosome"/>
</dbReference>
<dbReference type="KEGG" id="mphi:EG856_03335"/>
<keyword evidence="2" id="KW-1003">Cell membrane</keyword>
<feature type="transmembrane region" description="Helical" evidence="6">
    <location>
        <begin position="287"/>
        <end position="304"/>
    </location>
</feature>
<dbReference type="InterPro" id="IPR051461">
    <property type="entry name" value="UPF0750_membrane"/>
</dbReference>
<keyword evidence="3 6" id="KW-0812">Transmembrane</keyword>
<feature type="transmembrane region" description="Helical" evidence="6">
    <location>
        <begin position="232"/>
        <end position="254"/>
    </location>
</feature>